<dbReference type="EnsemblPlants" id="Solyc05g006470.3.1">
    <property type="protein sequence ID" value="Solyc05g006470.3.1"/>
    <property type="gene ID" value="Solyc05g006470.3"/>
</dbReference>
<feature type="repeat" description="WD" evidence="10">
    <location>
        <begin position="57"/>
        <end position="89"/>
    </location>
</feature>
<dbReference type="AlphaFoldDB" id="A0A3Q7GDR2"/>
<dbReference type="GO" id="GO:0034314">
    <property type="term" value="P:Arp2/3 complex-mediated actin nucleation"/>
    <property type="evidence" value="ECO:0000318"/>
    <property type="project" value="GO_Central"/>
</dbReference>
<dbReference type="PROSITE" id="PS50082">
    <property type="entry name" value="WD_REPEATS_2"/>
    <property type="match status" value="2"/>
</dbReference>
<dbReference type="InterPro" id="IPR004332">
    <property type="entry name" value="Transposase_MuDR"/>
</dbReference>
<dbReference type="Pfam" id="PF00400">
    <property type="entry name" value="WD40"/>
    <property type="match status" value="2"/>
</dbReference>
<dbReference type="PANTHER" id="PTHR10709">
    <property type="entry name" value="ACTIN-RELATED PROTEIN 2/3 COMPLEX SUBUNIT 1"/>
    <property type="match status" value="1"/>
</dbReference>
<dbReference type="SUPFAM" id="SSF50978">
    <property type="entry name" value="WD40 repeat-like"/>
    <property type="match status" value="1"/>
</dbReference>
<evidence type="ECO:0000256" key="2">
    <source>
        <dbReference type="ARBA" id="ARBA00006260"/>
    </source>
</evidence>
<dbReference type="SMART" id="SM00320">
    <property type="entry name" value="WD40"/>
    <property type="match status" value="4"/>
</dbReference>
<feature type="region of interest" description="Disordered" evidence="11">
    <location>
        <begin position="701"/>
        <end position="730"/>
    </location>
</feature>
<dbReference type="InterPro" id="IPR001680">
    <property type="entry name" value="WD40_rpt"/>
</dbReference>
<feature type="compositionally biased region" description="Basic and acidic residues" evidence="11">
    <location>
        <begin position="795"/>
        <end position="804"/>
    </location>
</feature>
<protein>
    <recommendedName>
        <fullName evidence="8">Arp2/3 complex 41 kDa subunit</fullName>
    </recommendedName>
    <alternativeName>
        <fullName evidence="9">p41-ARC</fullName>
    </alternativeName>
</protein>
<reference evidence="13" key="1">
    <citation type="journal article" date="2012" name="Nature">
        <title>The tomato genome sequence provides insights into fleshy fruit evolution.</title>
        <authorList>
            <consortium name="Tomato Genome Consortium"/>
        </authorList>
    </citation>
    <scope>NUCLEOTIDE SEQUENCE [LARGE SCALE GENOMIC DNA]</scope>
    <source>
        <strain evidence="13">cv. Heinz 1706</strain>
    </source>
</reference>
<dbReference type="PaxDb" id="4081-Solyc05g006470.2.1"/>
<proteinExistence type="inferred from homology"/>
<dbReference type="Pfam" id="PF03108">
    <property type="entry name" value="DBD_Tnp_Mut"/>
    <property type="match status" value="1"/>
</dbReference>
<keyword evidence="14" id="KW-1185">Reference proteome</keyword>
<dbReference type="InterPro" id="IPR036322">
    <property type="entry name" value="WD40_repeat_dom_sf"/>
</dbReference>
<dbReference type="Proteomes" id="UP000004994">
    <property type="component" value="Chromosome 5"/>
</dbReference>
<evidence type="ECO:0000256" key="3">
    <source>
        <dbReference type="ARBA" id="ARBA00022490"/>
    </source>
</evidence>
<dbReference type="STRING" id="4081.A0A3Q7GDR2"/>
<dbReference type="InParanoid" id="A0A3Q7GDR2"/>
<keyword evidence="6" id="KW-0009">Actin-binding</keyword>
<keyword evidence="4 10" id="KW-0853">WD repeat</keyword>
<evidence type="ECO:0000313" key="13">
    <source>
        <dbReference type="EnsemblPlants" id="Solyc05g006470.3.1"/>
    </source>
</evidence>
<dbReference type="PANTHER" id="PTHR10709:SF2">
    <property type="entry name" value="ACTIN-RELATED PROTEIN 2_3 COMPLEX SUBUNIT"/>
    <property type="match status" value="1"/>
</dbReference>
<keyword evidence="3" id="KW-0963">Cytoplasm</keyword>
<feature type="compositionally biased region" description="Basic and acidic residues" evidence="11">
    <location>
        <begin position="756"/>
        <end position="768"/>
    </location>
</feature>
<reference evidence="13" key="2">
    <citation type="submission" date="2019-01" db="UniProtKB">
        <authorList>
            <consortium name="EnsemblPlants"/>
        </authorList>
    </citation>
    <scope>IDENTIFICATION</scope>
    <source>
        <strain evidence="13">cv. Heinz 1706</strain>
    </source>
</reference>
<feature type="compositionally biased region" description="Basic residues" evidence="11">
    <location>
        <begin position="490"/>
        <end position="512"/>
    </location>
</feature>
<feature type="repeat" description="WD" evidence="10">
    <location>
        <begin position="147"/>
        <end position="179"/>
    </location>
</feature>
<keyword evidence="5" id="KW-0677">Repeat</keyword>
<organism evidence="13">
    <name type="scientific">Solanum lycopersicum</name>
    <name type="common">Tomato</name>
    <name type="synonym">Lycopersicon esculentum</name>
    <dbReference type="NCBI Taxonomy" id="4081"/>
    <lineage>
        <taxon>Eukaryota</taxon>
        <taxon>Viridiplantae</taxon>
        <taxon>Streptophyta</taxon>
        <taxon>Embryophyta</taxon>
        <taxon>Tracheophyta</taxon>
        <taxon>Spermatophyta</taxon>
        <taxon>Magnoliopsida</taxon>
        <taxon>eudicotyledons</taxon>
        <taxon>Gunneridae</taxon>
        <taxon>Pentapetalae</taxon>
        <taxon>asterids</taxon>
        <taxon>lamiids</taxon>
        <taxon>Solanales</taxon>
        <taxon>Solanaceae</taxon>
        <taxon>Solanoideae</taxon>
        <taxon>Solaneae</taxon>
        <taxon>Solanum</taxon>
        <taxon>Solanum subgen. Lycopersicon</taxon>
    </lineage>
</organism>
<evidence type="ECO:0000259" key="12">
    <source>
        <dbReference type="Pfam" id="PF03108"/>
    </source>
</evidence>
<evidence type="ECO:0000256" key="1">
    <source>
        <dbReference type="ARBA" id="ARBA00004245"/>
    </source>
</evidence>
<evidence type="ECO:0000256" key="10">
    <source>
        <dbReference type="PROSITE-ProRule" id="PRU00221"/>
    </source>
</evidence>
<sequence length="804" mass="92000">MLGVPTCPWLGLCDVIRWNELLMPVYLAFAVIAFCPNNSEVHIYKLSEDKWEKVHVLQKHDQIVSGIDWSYRSNKIVTVSHDRNSYVWNQEATGWVPTLVILRLNRAALCVQWSPKENKFAVGSGAKTVCICYYEQENNWWVSKLIRKRHDSSVTSIAWHPNNVLLATTSTDGKCRVFSTFIKGVDSKDSAMGSSADTKFGEQIVQLDLCFCWAFGVRWSPSGNTLAYVGHNSMIYFVDEVGPSAAAQSVAIRDLPLRDVGQNPVLFLSERMVVGVGFDCNPMVFVADESGLWSFLRFLDERKSASSSAKYGGSQFSEAFGKFYGQSKFSASNNVEQSRGAHDNCIKMDKVCIYIAYNGKWTIDNKYLDHEIKLILVNDGITFEGLVEKIFQVLKLKVGEIKANIWFDSNLETSKGMQVTNDEEVTTCIYLLKNDSNFKTSRFIVDVAENNALSAVNIVQQEEMQIERDETSIPVEPISEFEPLETKSSHGMKLRKRAQNRKVSKKRKRSRSKRDDLSGVILREDASLDEIVVGSLFASKECLKKCFTNSAIRNHFKFKTVRSTKKRYYLKCYDDNCRWFVHSSRISDSALFKICKYVKNHTCSADVFKPDQQRHATSRVISDYIRELLPEYETEMTPNFVKEEMRKRYGLNISYHKAWRSIQLAFGVKNGSLEQHNELLLSEPEQNNELLLYEPEQNNELLSSDPEQNSELLPSEPEQNSELLSSEPEQTNEFLPYELDQKKKLLPYKLEQKKKLLRSEPEGKKESLSSEPQQENELLPSEPKQNELFPSEETNLGRDDQTQA</sequence>
<evidence type="ECO:0000256" key="9">
    <source>
        <dbReference type="ARBA" id="ARBA00041789"/>
    </source>
</evidence>
<evidence type="ECO:0000256" key="4">
    <source>
        <dbReference type="ARBA" id="ARBA00022574"/>
    </source>
</evidence>
<dbReference type="GO" id="GO:0051015">
    <property type="term" value="F:actin filament binding"/>
    <property type="evidence" value="ECO:0000318"/>
    <property type="project" value="GO_Central"/>
</dbReference>
<evidence type="ECO:0000256" key="11">
    <source>
        <dbReference type="SAM" id="MobiDB-lite"/>
    </source>
</evidence>
<dbReference type="InterPro" id="IPR015943">
    <property type="entry name" value="WD40/YVTN_repeat-like_dom_sf"/>
</dbReference>
<dbReference type="GO" id="GO:0005885">
    <property type="term" value="C:Arp2/3 protein complex"/>
    <property type="evidence" value="ECO:0000318"/>
    <property type="project" value="GO_Central"/>
</dbReference>
<dbReference type="Gene3D" id="2.130.10.10">
    <property type="entry name" value="YVTN repeat-like/Quinoprotein amine dehydrogenase"/>
    <property type="match status" value="1"/>
</dbReference>
<accession>A0A3Q7GDR2</accession>
<feature type="region of interest" description="Disordered" evidence="11">
    <location>
        <begin position="756"/>
        <end position="804"/>
    </location>
</feature>
<comment type="subcellular location">
    <subcellularLocation>
        <location evidence="1">Cytoplasm</location>
        <location evidence="1">Cytoskeleton</location>
    </subcellularLocation>
</comment>
<evidence type="ECO:0000256" key="5">
    <source>
        <dbReference type="ARBA" id="ARBA00022737"/>
    </source>
</evidence>
<name>A0A3Q7GDR2_SOLLC</name>
<dbReference type="Gramene" id="Solyc05g006470.3.1">
    <property type="protein sequence ID" value="Solyc05g006470.3.1"/>
    <property type="gene ID" value="Solyc05g006470.3"/>
</dbReference>
<evidence type="ECO:0000313" key="14">
    <source>
        <dbReference type="Proteomes" id="UP000004994"/>
    </source>
</evidence>
<keyword evidence="7" id="KW-0206">Cytoskeleton</keyword>
<evidence type="ECO:0000256" key="8">
    <source>
        <dbReference type="ARBA" id="ARBA00041244"/>
    </source>
</evidence>
<comment type="similarity">
    <text evidence="2">Belongs to the WD repeat ARPC1 family.</text>
</comment>
<dbReference type="InterPro" id="IPR017383">
    <property type="entry name" value="ARPC1"/>
</dbReference>
<evidence type="ECO:0000256" key="7">
    <source>
        <dbReference type="ARBA" id="ARBA00023212"/>
    </source>
</evidence>
<evidence type="ECO:0000256" key="6">
    <source>
        <dbReference type="ARBA" id="ARBA00023203"/>
    </source>
</evidence>
<feature type="region of interest" description="Disordered" evidence="11">
    <location>
        <begin position="484"/>
        <end position="515"/>
    </location>
</feature>
<feature type="domain" description="Transposase MuDR plant" evidence="12">
    <location>
        <begin position="530"/>
        <end position="594"/>
    </location>
</feature>